<keyword evidence="7 11" id="KW-0332">GMP biosynthesis</keyword>
<evidence type="ECO:0000313" key="15">
    <source>
        <dbReference type="Proteomes" id="UP000253727"/>
    </source>
</evidence>
<dbReference type="UniPathway" id="UPA00189">
    <property type="reaction ID" value="UER00296"/>
</dbReference>
<evidence type="ECO:0000259" key="13">
    <source>
        <dbReference type="PROSITE" id="PS51553"/>
    </source>
</evidence>
<evidence type="ECO:0000256" key="7">
    <source>
        <dbReference type="ARBA" id="ARBA00022749"/>
    </source>
</evidence>
<protein>
    <recommendedName>
        <fullName evidence="4 11">GMP synthase [glutamine-hydrolyzing]</fullName>
        <ecNumber evidence="3 11">6.3.5.2</ecNumber>
    </recommendedName>
    <alternativeName>
        <fullName evidence="11">GMP synthetase</fullName>
    </alternativeName>
    <alternativeName>
        <fullName evidence="11">Glutamine amidotransferase</fullName>
    </alternativeName>
</protein>
<dbReference type="FunFam" id="3.30.300.10:FF:000002">
    <property type="entry name" value="GMP synthase [glutamine-hydrolyzing]"/>
    <property type="match status" value="1"/>
</dbReference>
<dbReference type="Pfam" id="PF02540">
    <property type="entry name" value="NAD_synthase"/>
    <property type="match status" value="1"/>
</dbReference>
<dbReference type="RefSeq" id="WP_115365429.1">
    <property type="nucleotide sequence ID" value="NZ_QBKA01000002.1"/>
</dbReference>
<dbReference type="SUPFAM" id="SSF52317">
    <property type="entry name" value="Class I glutamine amidotransferase-like"/>
    <property type="match status" value="1"/>
</dbReference>
<evidence type="ECO:0000256" key="1">
    <source>
        <dbReference type="ARBA" id="ARBA00002332"/>
    </source>
</evidence>
<comment type="caution">
    <text evidence="14">The sequence shown here is derived from an EMBL/GenBank/DDBJ whole genome shotgun (WGS) entry which is preliminary data.</text>
</comment>
<evidence type="ECO:0000256" key="8">
    <source>
        <dbReference type="ARBA" id="ARBA00022755"/>
    </source>
</evidence>
<feature type="binding site" evidence="12">
    <location>
        <begin position="245"/>
        <end position="251"/>
    </location>
    <ligand>
        <name>ATP</name>
        <dbReference type="ChEBI" id="CHEBI:30616"/>
    </ligand>
</feature>
<organism evidence="14 15">
    <name type="scientific">Alteripontixanthobacter maritimus</name>
    <dbReference type="NCBI Taxonomy" id="2161824"/>
    <lineage>
        <taxon>Bacteria</taxon>
        <taxon>Pseudomonadati</taxon>
        <taxon>Pseudomonadota</taxon>
        <taxon>Alphaproteobacteria</taxon>
        <taxon>Sphingomonadales</taxon>
        <taxon>Erythrobacteraceae</taxon>
        <taxon>Alteripontixanthobacter</taxon>
    </lineage>
</organism>
<dbReference type="Gene3D" id="3.40.50.620">
    <property type="entry name" value="HUPs"/>
    <property type="match status" value="1"/>
</dbReference>
<dbReference type="InterPro" id="IPR001674">
    <property type="entry name" value="GMP_synth_C"/>
</dbReference>
<evidence type="ECO:0000256" key="3">
    <source>
        <dbReference type="ARBA" id="ARBA00012746"/>
    </source>
</evidence>
<dbReference type="InterPro" id="IPR022955">
    <property type="entry name" value="GMP_synthase"/>
</dbReference>
<comment type="pathway">
    <text evidence="2 11">Purine metabolism; GMP biosynthesis; GMP from XMP (L-Gln route): step 1/1.</text>
</comment>
<dbReference type="InterPro" id="IPR017926">
    <property type="entry name" value="GATASE"/>
</dbReference>
<keyword evidence="9 11" id="KW-0067">ATP-binding</keyword>
<dbReference type="GO" id="GO:0003921">
    <property type="term" value="F:GMP synthase activity"/>
    <property type="evidence" value="ECO:0007669"/>
    <property type="project" value="InterPro"/>
</dbReference>
<dbReference type="CDD" id="cd01997">
    <property type="entry name" value="GMP_synthase_C"/>
    <property type="match status" value="1"/>
</dbReference>
<dbReference type="Proteomes" id="UP000253727">
    <property type="component" value="Unassembled WGS sequence"/>
</dbReference>
<feature type="active site" description="Nucleophile" evidence="11">
    <location>
        <position position="97"/>
    </location>
</feature>
<dbReference type="FunFam" id="3.40.50.620:FF:000001">
    <property type="entry name" value="GMP synthase [glutamine-hydrolyzing]"/>
    <property type="match status" value="1"/>
</dbReference>
<dbReference type="PRINTS" id="PR00096">
    <property type="entry name" value="GATASE"/>
</dbReference>
<dbReference type="PANTHER" id="PTHR11922:SF2">
    <property type="entry name" value="GMP SYNTHASE [GLUTAMINE-HYDROLYZING]"/>
    <property type="match status" value="1"/>
</dbReference>
<proteinExistence type="inferred from homology"/>
<dbReference type="InterPro" id="IPR029062">
    <property type="entry name" value="Class_I_gatase-like"/>
</dbReference>
<dbReference type="PROSITE" id="PS51273">
    <property type="entry name" value="GATASE_TYPE_1"/>
    <property type="match status" value="1"/>
</dbReference>
<dbReference type="PRINTS" id="PR00097">
    <property type="entry name" value="ANTSNTHASEII"/>
</dbReference>
<feature type="domain" description="GMPS ATP-PPase" evidence="13">
    <location>
        <begin position="214"/>
        <end position="410"/>
    </location>
</feature>
<name>A0A369Q3G1_9SPHN</name>
<evidence type="ECO:0000256" key="2">
    <source>
        <dbReference type="ARBA" id="ARBA00005153"/>
    </source>
</evidence>
<dbReference type="Gene3D" id="3.40.50.880">
    <property type="match status" value="1"/>
</dbReference>
<dbReference type="Pfam" id="PF00958">
    <property type="entry name" value="GMP_synt_C"/>
    <property type="match status" value="1"/>
</dbReference>
<dbReference type="AlphaFoldDB" id="A0A369Q3G1"/>
<dbReference type="PROSITE" id="PS51553">
    <property type="entry name" value="GMPS_ATP_PPASE"/>
    <property type="match status" value="1"/>
</dbReference>
<keyword evidence="5 11" id="KW-0436">Ligase</keyword>
<feature type="active site" evidence="11">
    <location>
        <position position="187"/>
    </location>
</feature>
<evidence type="ECO:0000256" key="11">
    <source>
        <dbReference type="HAMAP-Rule" id="MF_00344"/>
    </source>
</evidence>
<dbReference type="PRINTS" id="PR00099">
    <property type="entry name" value="CPSGATASE"/>
</dbReference>
<dbReference type="EMBL" id="QBKA01000002">
    <property type="protein sequence ID" value="RDC59000.1"/>
    <property type="molecule type" value="Genomic_DNA"/>
</dbReference>
<dbReference type="GO" id="GO:0005524">
    <property type="term" value="F:ATP binding"/>
    <property type="evidence" value="ECO:0007669"/>
    <property type="project" value="UniProtKB-UniRule"/>
</dbReference>
<keyword evidence="10 11" id="KW-0315">Glutamine amidotransferase</keyword>
<dbReference type="NCBIfam" id="NF000848">
    <property type="entry name" value="PRK00074.1"/>
    <property type="match status" value="1"/>
</dbReference>
<dbReference type="InterPro" id="IPR025777">
    <property type="entry name" value="GMPS_ATP_PPase_dom"/>
</dbReference>
<dbReference type="InterPro" id="IPR004739">
    <property type="entry name" value="GMP_synth_GATase"/>
</dbReference>
<dbReference type="Pfam" id="PF00117">
    <property type="entry name" value="GATase"/>
    <property type="match status" value="1"/>
</dbReference>
<dbReference type="Gene3D" id="3.30.300.10">
    <property type="match status" value="1"/>
</dbReference>
<evidence type="ECO:0000256" key="9">
    <source>
        <dbReference type="ARBA" id="ARBA00022840"/>
    </source>
</evidence>
<dbReference type="CDD" id="cd01742">
    <property type="entry name" value="GATase1_GMP_Synthase"/>
    <property type="match status" value="1"/>
</dbReference>
<dbReference type="OrthoDB" id="9802219at2"/>
<evidence type="ECO:0000256" key="12">
    <source>
        <dbReference type="PROSITE-ProRule" id="PRU00886"/>
    </source>
</evidence>
<comment type="subunit">
    <text evidence="11">Homodimer.</text>
</comment>
<keyword evidence="6 11" id="KW-0547">Nucleotide-binding</keyword>
<evidence type="ECO:0000256" key="10">
    <source>
        <dbReference type="ARBA" id="ARBA00022962"/>
    </source>
</evidence>
<dbReference type="InterPro" id="IPR022310">
    <property type="entry name" value="NAD/GMP_synthase"/>
</dbReference>
<sequence length="535" mass="58153">MTELLVPEAGFTPEALHSESILIVDFGSQVTQLIARRVREAGVYSEIAPFNSAAEAFERMQPDGIILSGGPSSVNDEDAPLVPDAFYQAGVPILGICYGQQVMAKQLGGEITSHEMGEFGRAFVDIETTSTLFEGVWSKGERHQVWMSHGDKVTSLAPGFTTVGTSDGAPFAITADEERRFYGIQFHPEVVHTPDGAKLIGNFARHVCGLTGDWSMAEYRATKIAEIREQVGVGPDGGKVICGLSGGVDSSVAAILIHEAIGDQLTCVFVDHGLLRLNEREQVETLFREHYHIPLVVVEAEDRFMAGLAGQTDPEKKRKFIGGEFIAVFEEEAAKLGGADFLAQGTLYPDVIESVSFTGGPSVTIKSHHNVGGLPERMNMALVEPLRELFKDEVRDLGRELGLDDKFVGRHPFPGPGLAIRIPGEVTKERCDILRKADAIYLDEIRNAGLYDAIWQAFAVLLPVKTVGVMGDARTYDSVCALRAVTSTDGMTADIFPFDASFLTGCATRIVNEVKGINRVVYDYTSKPPGTIEWE</sequence>
<evidence type="ECO:0000256" key="4">
    <source>
        <dbReference type="ARBA" id="ARBA00021562"/>
    </source>
</evidence>
<dbReference type="InterPro" id="IPR014729">
    <property type="entry name" value="Rossmann-like_a/b/a_fold"/>
</dbReference>
<dbReference type="SUPFAM" id="SSF52402">
    <property type="entry name" value="Adenine nucleotide alpha hydrolases-like"/>
    <property type="match status" value="1"/>
</dbReference>
<accession>A0A369Q3G1</accession>
<keyword evidence="8 11" id="KW-0658">Purine biosynthesis</keyword>
<dbReference type="EC" id="6.3.5.2" evidence="3 11"/>
<reference evidence="14 15" key="1">
    <citation type="submission" date="2018-04" db="EMBL/GenBank/DDBJ databases">
        <title>Altererythrobacter sp. HME9302 genome sequencing and assembly.</title>
        <authorList>
            <person name="Kang H."/>
            <person name="Kim H."/>
            <person name="Joh K."/>
        </authorList>
    </citation>
    <scope>NUCLEOTIDE SEQUENCE [LARGE SCALE GENOMIC DNA]</scope>
    <source>
        <strain evidence="14 15">HME9302</strain>
    </source>
</reference>
<dbReference type="NCBIfam" id="TIGR00884">
    <property type="entry name" value="guaA_Cterm"/>
    <property type="match status" value="1"/>
</dbReference>
<dbReference type="FunFam" id="3.40.50.880:FF:000001">
    <property type="entry name" value="GMP synthase [glutamine-hydrolyzing]"/>
    <property type="match status" value="1"/>
</dbReference>
<dbReference type="HAMAP" id="MF_00344">
    <property type="entry name" value="GMP_synthase"/>
    <property type="match status" value="1"/>
</dbReference>
<comment type="function">
    <text evidence="1 11">Catalyzes the synthesis of GMP from XMP.</text>
</comment>
<dbReference type="SUPFAM" id="SSF54810">
    <property type="entry name" value="GMP synthetase C-terminal dimerisation domain"/>
    <property type="match status" value="1"/>
</dbReference>
<feature type="active site" evidence="11">
    <location>
        <position position="189"/>
    </location>
</feature>
<evidence type="ECO:0000256" key="6">
    <source>
        <dbReference type="ARBA" id="ARBA00022741"/>
    </source>
</evidence>
<dbReference type="NCBIfam" id="TIGR00888">
    <property type="entry name" value="guaA_Nterm"/>
    <property type="match status" value="1"/>
</dbReference>
<evidence type="ECO:0000313" key="14">
    <source>
        <dbReference type="EMBL" id="RDC59000.1"/>
    </source>
</evidence>
<gene>
    <name evidence="11 14" type="primary">guaA</name>
    <name evidence="14" type="ORF">HME9302_00177</name>
</gene>
<dbReference type="GO" id="GO:0005829">
    <property type="term" value="C:cytosol"/>
    <property type="evidence" value="ECO:0007669"/>
    <property type="project" value="TreeGrafter"/>
</dbReference>
<dbReference type="PANTHER" id="PTHR11922">
    <property type="entry name" value="GMP SYNTHASE-RELATED"/>
    <property type="match status" value="1"/>
</dbReference>
<evidence type="ECO:0000256" key="5">
    <source>
        <dbReference type="ARBA" id="ARBA00022598"/>
    </source>
</evidence>
<comment type="catalytic activity">
    <reaction evidence="11">
        <text>XMP + L-glutamine + ATP + H2O = GMP + L-glutamate + AMP + diphosphate + 2 H(+)</text>
        <dbReference type="Rhea" id="RHEA:11680"/>
        <dbReference type="ChEBI" id="CHEBI:15377"/>
        <dbReference type="ChEBI" id="CHEBI:15378"/>
        <dbReference type="ChEBI" id="CHEBI:29985"/>
        <dbReference type="ChEBI" id="CHEBI:30616"/>
        <dbReference type="ChEBI" id="CHEBI:33019"/>
        <dbReference type="ChEBI" id="CHEBI:57464"/>
        <dbReference type="ChEBI" id="CHEBI:58115"/>
        <dbReference type="ChEBI" id="CHEBI:58359"/>
        <dbReference type="ChEBI" id="CHEBI:456215"/>
        <dbReference type="EC" id="6.3.5.2"/>
    </reaction>
</comment>
<keyword evidence="15" id="KW-1185">Reference proteome</keyword>